<dbReference type="Proteomes" id="UP000198512">
    <property type="component" value="Unassembled WGS sequence"/>
</dbReference>
<reference evidence="1 2" key="1">
    <citation type="submission" date="2016-10" db="EMBL/GenBank/DDBJ databases">
        <authorList>
            <person name="Varghese N."/>
            <person name="Submissions S."/>
        </authorList>
    </citation>
    <scope>NUCLEOTIDE SEQUENCE [LARGE SCALE GENOMIC DNA]</scope>
    <source>
        <strain evidence="1 2">CIP 109853</strain>
    </source>
</reference>
<keyword evidence="2" id="KW-1185">Reference proteome</keyword>
<accession>A0ABY1B1T3</accession>
<dbReference type="EMBL" id="FOFP01000001">
    <property type="protein sequence ID" value="SEP71226.1"/>
    <property type="molecule type" value="Genomic_DNA"/>
</dbReference>
<organism evidence="1 2">
    <name type="scientific">Pseudomonas cuatrocienegasensis</name>
    <dbReference type="NCBI Taxonomy" id="543360"/>
    <lineage>
        <taxon>Bacteria</taxon>
        <taxon>Pseudomonadati</taxon>
        <taxon>Pseudomonadota</taxon>
        <taxon>Gammaproteobacteria</taxon>
        <taxon>Pseudomonadales</taxon>
        <taxon>Pseudomonadaceae</taxon>
        <taxon>Pseudomonas</taxon>
    </lineage>
</organism>
<name>A0ABY1B1T3_9PSED</name>
<gene>
    <name evidence="1" type="ORF">SAMN05216600_101389</name>
</gene>
<evidence type="ECO:0008006" key="3">
    <source>
        <dbReference type="Google" id="ProtNLM"/>
    </source>
</evidence>
<proteinExistence type="predicted"/>
<comment type="caution">
    <text evidence="1">The sequence shown here is derived from an EMBL/GenBank/DDBJ whole genome shotgun (WGS) entry which is preliminary data.</text>
</comment>
<evidence type="ECO:0000313" key="1">
    <source>
        <dbReference type="EMBL" id="SEP71226.1"/>
    </source>
</evidence>
<evidence type="ECO:0000313" key="2">
    <source>
        <dbReference type="Proteomes" id="UP000198512"/>
    </source>
</evidence>
<sequence>MRRIDFVTLKLFVAIADEREHLALAAVSKRVSMPISGPTISG</sequence>
<protein>
    <recommendedName>
        <fullName evidence="3">Regulatory helix-turn-helix protein, lysR family</fullName>
    </recommendedName>
</protein>